<dbReference type="SUPFAM" id="SSF51556">
    <property type="entry name" value="Metallo-dependent hydrolases"/>
    <property type="match status" value="1"/>
</dbReference>
<organism evidence="3 4">
    <name type="scientific">Phaeobacter porticola</name>
    <dbReference type="NCBI Taxonomy" id="1844006"/>
    <lineage>
        <taxon>Bacteria</taxon>
        <taxon>Pseudomonadati</taxon>
        <taxon>Pseudomonadota</taxon>
        <taxon>Alphaproteobacteria</taxon>
        <taxon>Rhodobacterales</taxon>
        <taxon>Roseobacteraceae</taxon>
        <taxon>Phaeobacter</taxon>
    </lineage>
</organism>
<dbReference type="PANTHER" id="PTHR43569:SF1">
    <property type="entry name" value="BLL3371 PROTEIN"/>
    <property type="match status" value="1"/>
</dbReference>
<dbReference type="RefSeq" id="WP_072504193.1">
    <property type="nucleotide sequence ID" value="NZ_CP016364.1"/>
</dbReference>
<keyword evidence="3" id="KW-0378">Hydrolase</keyword>
<gene>
    <name evidence="3" type="ORF">PhaeoP97_01077</name>
</gene>
<dbReference type="Gene3D" id="3.20.20.140">
    <property type="entry name" value="Metal-dependent hydrolases"/>
    <property type="match status" value="1"/>
</dbReference>
<dbReference type="Pfam" id="PF04909">
    <property type="entry name" value="Amidohydro_2"/>
    <property type="match status" value="1"/>
</dbReference>
<evidence type="ECO:0000256" key="1">
    <source>
        <dbReference type="ARBA" id="ARBA00038310"/>
    </source>
</evidence>
<dbReference type="Proteomes" id="UP000183859">
    <property type="component" value="Chromosome"/>
</dbReference>
<evidence type="ECO:0000313" key="3">
    <source>
        <dbReference type="EMBL" id="APG46504.1"/>
    </source>
</evidence>
<keyword evidence="4" id="KW-1185">Reference proteome</keyword>
<dbReference type="EMBL" id="CP016364">
    <property type="protein sequence ID" value="APG46504.1"/>
    <property type="molecule type" value="Genomic_DNA"/>
</dbReference>
<evidence type="ECO:0000313" key="4">
    <source>
        <dbReference type="Proteomes" id="UP000183859"/>
    </source>
</evidence>
<dbReference type="KEGG" id="php:PhaeoP97_01077"/>
<dbReference type="AlphaFoldDB" id="A0A1L3I2Z7"/>
<dbReference type="InterPro" id="IPR006680">
    <property type="entry name" value="Amidohydro-rel"/>
</dbReference>
<protein>
    <submittedName>
        <fullName evidence="3">Putative metal-dependent hydrolase of the TIM-barrel fold protein</fullName>
    </submittedName>
</protein>
<evidence type="ECO:0000259" key="2">
    <source>
        <dbReference type="Pfam" id="PF04909"/>
    </source>
</evidence>
<accession>A0A1L3I2Z7</accession>
<dbReference type="PANTHER" id="PTHR43569">
    <property type="entry name" value="AMIDOHYDROLASE"/>
    <property type="match status" value="1"/>
</dbReference>
<dbReference type="GO" id="GO:0016787">
    <property type="term" value="F:hydrolase activity"/>
    <property type="evidence" value="ECO:0007669"/>
    <property type="project" value="UniProtKB-KW"/>
</dbReference>
<dbReference type="InterPro" id="IPR032466">
    <property type="entry name" value="Metal_Hydrolase"/>
</dbReference>
<dbReference type="InterPro" id="IPR052350">
    <property type="entry name" value="Metallo-dep_Lactonases"/>
</dbReference>
<comment type="similarity">
    <text evidence="1">Belongs to the metallo-dependent hydrolases superfamily.</text>
</comment>
<feature type="domain" description="Amidohydrolase-related" evidence="2">
    <location>
        <begin position="2"/>
        <end position="286"/>
    </location>
</feature>
<reference evidence="4" key="1">
    <citation type="submission" date="2016-07" db="EMBL/GenBank/DDBJ databases">
        <title>Phaeobacter portensis sp. nov., a tropodithietic acid producing bacterium isolated from a German harbor.</title>
        <authorList>
            <person name="Freese H.M."/>
            <person name="Bunk B."/>
            <person name="Breider S."/>
            <person name="Brinkhoff T."/>
        </authorList>
    </citation>
    <scope>NUCLEOTIDE SEQUENCE [LARGE SCALE GENOMIC DNA]</scope>
    <source>
        <strain evidence="4">P97</strain>
    </source>
</reference>
<dbReference type="OrthoDB" id="9787654at2"/>
<proteinExistence type="inferred from homology"/>
<name>A0A1L3I2Z7_9RHOB</name>
<sequence>MIDAHHHLWDLTAVHYPWLMASGVERFFGDPTPIQRNYLIDEFRSEAEVQGIAASVHIQVGAEDGMAEARWVQAVADANPNWPLKQVVFVELTADDLDARLDAFQELPSVVGVRQIVGRALGEDAETGTNTLLDNPAFVAGLQNAGERGLSFDLQLIPELMGKTAELLARAPDTAVALCHAGSPHDRSSDGLARWAGGLAALSDLPQVRCKLSGLGMFDHDWVSESFRPIVETCLDQFSPNRVMFGSNFPVDKLYSDYATLMQAFRDIVPREMHQAVFNNTAADFYSMFQDSATGSL</sequence>
<dbReference type="STRING" id="1844006.PhaeoP97_01077"/>